<name>A0ABW2B2H5_9RHOB</name>
<reference evidence="2" key="1">
    <citation type="journal article" date="2019" name="Int. J. Syst. Evol. Microbiol.">
        <title>The Global Catalogue of Microorganisms (GCM) 10K type strain sequencing project: providing services to taxonomists for standard genome sequencing and annotation.</title>
        <authorList>
            <consortium name="The Broad Institute Genomics Platform"/>
            <consortium name="The Broad Institute Genome Sequencing Center for Infectious Disease"/>
            <person name="Wu L."/>
            <person name="Ma J."/>
        </authorList>
    </citation>
    <scope>NUCLEOTIDE SEQUENCE [LARGE SCALE GENOMIC DNA]</scope>
    <source>
        <strain evidence="2">CCUG 66188</strain>
    </source>
</reference>
<gene>
    <name evidence="1" type="ORF">ACFQFQ_11065</name>
</gene>
<keyword evidence="2" id="KW-1185">Reference proteome</keyword>
<evidence type="ECO:0000313" key="1">
    <source>
        <dbReference type="EMBL" id="MFC6759910.1"/>
    </source>
</evidence>
<comment type="caution">
    <text evidence="1">The sequence shown here is derived from an EMBL/GenBank/DDBJ whole genome shotgun (WGS) entry which is preliminary data.</text>
</comment>
<dbReference type="EMBL" id="JBHSWG010000001">
    <property type="protein sequence ID" value="MFC6759910.1"/>
    <property type="molecule type" value="Genomic_DNA"/>
</dbReference>
<organism evidence="1 2">
    <name type="scientific">Sulfitobacter porphyrae</name>
    <dbReference type="NCBI Taxonomy" id="1246864"/>
    <lineage>
        <taxon>Bacteria</taxon>
        <taxon>Pseudomonadati</taxon>
        <taxon>Pseudomonadota</taxon>
        <taxon>Alphaproteobacteria</taxon>
        <taxon>Rhodobacterales</taxon>
        <taxon>Roseobacteraceae</taxon>
        <taxon>Sulfitobacter</taxon>
    </lineage>
</organism>
<dbReference type="Proteomes" id="UP001596353">
    <property type="component" value="Unassembled WGS sequence"/>
</dbReference>
<sequence length="68" mass="7666">MRKTHARRPGKAVPRKGMTKCFCILPRGCIARPEHSKGPKAKPKTGGQTRRATNRGIEWDYLFCVGWA</sequence>
<proteinExistence type="predicted"/>
<evidence type="ECO:0000313" key="2">
    <source>
        <dbReference type="Proteomes" id="UP001596353"/>
    </source>
</evidence>
<accession>A0ABW2B2H5</accession>
<protein>
    <submittedName>
        <fullName evidence="1">Uncharacterized protein</fullName>
    </submittedName>
</protein>